<reference evidence="1 2" key="1">
    <citation type="journal article" date="2009" name="Science">
        <title>Green evolution and dynamic adaptations revealed by genomes of the marine picoeukaryotes Micromonas.</title>
        <authorList>
            <person name="Worden A.Z."/>
            <person name="Lee J.H."/>
            <person name="Mock T."/>
            <person name="Rouze P."/>
            <person name="Simmons M.P."/>
            <person name="Aerts A.L."/>
            <person name="Allen A.E."/>
            <person name="Cuvelier M.L."/>
            <person name="Derelle E."/>
            <person name="Everett M.V."/>
            <person name="Foulon E."/>
            <person name="Grimwood J."/>
            <person name="Gundlach H."/>
            <person name="Henrissat B."/>
            <person name="Napoli C."/>
            <person name="McDonald S.M."/>
            <person name="Parker M.S."/>
            <person name="Rombauts S."/>
            <person name="Salamov A."/>
            <person name="Von Dassow P."/>
            <person name="Badger J.H."/>
            <person name="Coutinho P.M."/>
            <person name="Demir E."/>
            <person name="Dubchak I."/>
            <person name="Gentemann C."/>
            <person name="Eikrem W."/>
            <person name="Gready J.E."/>
            <person name="John U."/>
            <person name="Lanier W."/>
            <person name="Lindquist E.A."/>
            <person name="Lucas S."/>
            <person name="Mayer K.F."/>
            <person name="Moreau H."/>
            <person name="Not F."/>
            <person name="Otillar R."/>
            <person name="Panaud O."/>
            <person name="Pangilinan J."/>
            <person name="Paulsen I."/>
            <person name="Piegu B."/>
            <person name="Poliakov A."/>
            <person name="Robbens S."/>
            <person name="Schmutz J."/>
            <person name="Toulza E."/>
            <person name="Wyss T."/>
            <person name="Zelensky A."/>
            <person name="Zhou K."/>
            <person name="Armbrust E.V."/>
            <person name="Bhattacharya D."/>
            <person name="Goodenough U.W."/>
            <person name="Van de Peer Y."/>
            <person name="Grigoriev I.V."/>
        </authorList>
    </citation>
    <scope>NUCLEOTIDE SEQUENCE [LARGE SCALE GENOMIC DNA]</scope>
    <source>
        <strain evidence="1 2">CCMP1545</strain>
    </source>
</reference>
<dbReference type="OrthoDB" id="495748at2759"/>
<sequence>MFLVADGDAEKIKAALAKFDPEHLDVDFARQTSKDIKGPYCRTSPLVPFVRKAHLSVPWKRGVVDDITEFLNAQGVTMTDFDEYRAGKDVDLQGFAHLPTGLAEFPQVNESALLAKLEAMGVRVMEFDKVQGQDPPAAGAAAATA</sequence>
<dbReference type="Proteomes" id="UP000001876">
    <property type="component" value="Unassembled WGS sequence"/>
</dbReference>
<dbReference type="AlphaFoldDB" id="C1N8U5"/>
<dbReference type="RefSeq" id="XP_003064333.1">
    <property type="nucleotide sequence ID" value="XM_003064287.1"/>
</dbReference>
<dbReference type="KEGG" id="mpp:MICPUCDRAFT_54244"/>
<proteinExistence type="predicted"/>
<name>C1N8U5_MICPC</name>
<dbReference type="EMBL" id="GG663751">
    <property type="protein sequence ID" value="EEH51238.1"/>
    <property type="molecule type" value="Genomic_DNA"/>
</dbReference>
<gene>
    <name evidence="1" type="ORF">MICPUCDRAFT_54244</name>
</gene>
<keyword evidence="2" id="KW-1185">Reference proteome</keyword>
<accession>C1N8U5</accession>
<evidence type="ECO:0000313" key="1">
    <source>
        <dbReference type="EMBL" id="EEH51238.1"/>
    </source>
</evidence>
<dbReference type="GeneID" id="9689774"/>
<protein>
    <submittedName>
        <fullName evidence="1">Predicted protein</fullName>
    </submittedName>
</protein>
<evidence type="ECO:0000313" key="2">
    <source>
        <dbReference type="Proteomes" id="UP000001876"/>
    </source>
</evidence>
<organism evidence="2">
    <name type="scientific">Micromonas pusilla (strain CCMP1545)</name>
    <name type="common">Picoplanktonic green alga</name>
    <dbReference type="NCBI Taxonomy" id="564608"/>
    <lineage>
        <taxon>Eukaryota</taxon>
        <taxon>Viridiplantae</taxon>
        <taxon>Chlorophyta</taxon>
        <taxon>Mamiellophyceae</taxon>
        <taxon>Mamiellales</taxon>
        <taxon>Mamiellaceae</taxon>
        <taxon>Micromonas</taxon>
    </lineage>
</organism>